<organism evidence="1 2">
    <name type="scientific">Amycolatopsis samaneae</name>
    <dbReference type="NCBI Taxonomy" id="664691"/>
    <lineage>
        <taxon>Bacteria</taxon>
        <taxon>Bacillati</taxon>
        <taxon>Actinomycetota</taxon>
        <taxon>Actinomycetes</taxon>
        <taxon>Pseudonocardiales</taxon>
        <taxon>Pseudonocardiaceae</taxon>
        <taxon>Amycolatopsis</taxon>
    </lineage>
</organism>
<protein>
    <recommendedName>
        <fullName evidence="3">Alkylhydroperoxidase AhpD family core domain-containing protein</fullName>
    </recommendedName>
</protein>
<dbReference type="SUPFAM" id="SSF69118">
    <property type="entry name" value="AhpD-like"/>
    <property type="match status" value="2"/>
</dbReference>
<dbReference type="RefSeq" id="WP_345406983.1">
    <property type="nucleotide sequence ID" value="NZ_BAABHG010000021.1"/>
</dbReference>
<keyword evidence="2" id="KW-1185">Reference proteome</keyword>
<gene>
    <name evidence="1" type="ORF">ACFSYJ_43395</name>
</gene>
<name>A0ABW5GX51_9PSEU</name>
<sequence>MRLSILDHGHRRRAKAFFALTSRKSGVASPDIVKLLLYRPGLFARPLLALTADAMRGPSYWTAGEREYLAMSTAKLHECPFCAVTHAELVRIAATGEIDPDDPRSARPELEAVRAFLETVSQDPDRADAAGVAGVPRQAVVEALRVNLVWNVVNRLANAFGFVLREGQLETGTRSLHRFGYRFPGFLVAEGHYTDLGEVAQNLRHSVLHTPGATGQAIRSAALLADELPQPLQAYATTVRDASYKITDADIDELTAAGYSEDAIFEVTAAAAVGAALASYDAGLRAIGE</sequence>
<evidence type="ECO:0000313" key="2">
    <source>
        <dbReference type="Proteomes" id="UP001597419"/>
    </source>
</evidence>
<evidence type="ECO:0008006" key="3">
    <source>
        <dbReference type="Google" id="ProtNLM"/>
    </source>
</evidence>
<comment type="caution">
    <text evidence="1">The sequence shown here is derived from an EMBL/GenBank/DDBJ whole genome shotgun (WGS) entry which is preliminary data.</text>
</comment>
<evidence type="ECO:0000313" key="1">
    <source>
        <dbReference type="EMBL" id="MFD2465522.1"/>
    </source>
</evidence>
<dbReference type="Gene3D" id="1.20.1290.10">
    <property type="entry name" value="AhpD-like"/>
    <property type="match status" value="2"/>
</dbReference>
<dbReference type="InterPro" id="IPR029032">
    <property type="entry name" value="AhpD-like"/>
</dbReference>
<accession>A0ABW5GX51</accession>
<dbReference type="Proteomes" id="UP001597419">
    <property type="component" value="Unassembled WGS sequence"/>
</dbReference>
<proteinExistence type="predicted"/>
<dbReference type="EMBL" id="JBHUKU010000033">
    <property type="protein sequence ID" value="MFD2465522.1"/>
    <property type="molecule type" value="Genomic_DNA"/>
</dbReference>
<reference evidence="2" key="1">
    <citation type="journal article" date="2019" name="Int. J. Syst. Evol. Microbiol.">
        <title>The Global Catalogue of Microorganisms (GCM) 10K type strain sequencing project: providing services to taxonomists for standard genome sequencing and annotation.</title>
        <authorList>
            <consortium name="The Broad Institute Genomics Platform"/>
            <consortium name="The Broad Institute Genome Sequencing Center for Infectious Disease"/>
            <person name="Wu L."/>
            <person name="Ma J."/>
        </authorList>
    </citation>
    <scope>NUCLEOTIDE SEQUENCE [LARGE SCALE GENOMIC DNA]</scope>
    <source>
        <strain evidence="2">CGMCC 4.7643</strain>
    </source>
</reference>